<dbReference type="AlphaFoldDB" id="A0A9P9FVP8"/>
<keyword evidence="3" id="KW-1185">Reference proteome</keyword>
<name>A0A9P9FVP8_9HYPO</name>
<proteinExistence type="predicted"/>
<dbReference type="PANTHER" id="PTHR42060">
    <property type="entry name" value="NHL REPEAT-CONTAINING PROTEIN-RELATED"/>
    <property type="match status" value="1"/>
</dbReference>
<sequence>MHLEITALVVGLLSPTALSSPAKAPKLNTRQLVELPGVWIENLAARSNGNLLLNTFDHGQMYSVDPSRSPPEARVVAKVEGTNALTGIAETSRDVFAIAGGIFDAETSQFQNGSMKIALADFRRSGDGKPSVRVILEGEEAGIINGMTTLPHHRHIILGASSLTGEILRINTRTGRSEVAFQDAVLAPIPGGYPIGVNGINIFGNHLYFTITGRQALGRVKIDEFGNKMGNIQVIARGPADSNIGPDDFTMDKHGNAFIGFFPNLLIKITPNAEQTVLINGTLAGPTSTVFSKDGRSLYAATAGQGVEGVQGGQVIKVDF</sequence>
<protein>
    <recommendedName>
        <fullName evidence="4">SMP-30/Gluconolactonase/LRE-like region domain-containing protein</fullName>
    </recommendedName>
</protein>
<organism evidence="2 3">
    <name type="scientific">Dactylonectria macrodidyma</name>
    <dbReference type="NCBI Taxonomy" id="307937"/>
    <lineage>
        <taxon>Eukaryota</taxon>
        <taxon>Fungi</taxon>
        <taxon>Dikarya</taxon>
        <taxon>Ascomycota</taxon>
        <taxon>Pezizomycotina</taxon>
        <taxon>Sordariomycetes</taxon>
        <taxon>Hypocreomycetidae</taxon>
        <taxon>Hypocreales</taxon>
        <taxon>Nectriaceae</taxon>
        <taxon>Dactylonectria</taxon>
    </lineage>
</organism>
<evidence type="ECO:0000313" key="2">
    <source>
        <dbReference type="EMBL" id="KAH7177127.1"/>
    </source>
</evidence>
<evidence type="ECO:0000256" key="1">
    <source>
        <dbReference type="SAM" id="SignalP"/>
    </source>
</evidence>
<reference evidence="2" key="1">
    <citation type="journal article" date="2021" name="Nat. Commun.">
        <title>Genetic determinants of endophytism in the Arabidopsis root mycobiome.</title>
        <authorList>
            <person name="Mesny F."/>
            <person name="Miyauchi S."/>
            <person name="Thiergart T."/>
            <person name="Pickel B."/>
            <person name="Atanasova L."/>
            <person name="Karlsson M."/>
            <person name="Huettel B."/>
            <person name="Barry K.W."/>
            <person name="Haridas S."/>
            <person name="Chen C."/>
            <person name="Bauer D."/>
            <person name="Andreopoulos W."/>
            <person name="Pangilinan J."/>
            <person name="LaButti K."/>
            <person name="Riley R."/>
            <person name="Lipzen A."/>
            <person name="Clum A."/>
            <person name="Drula E."/>
            <person name="Henrissat B."/>
            <person name="Kohler A."/>
            <person name="Grigoriev I.V."/>
            <person name="Martin F.M."/>
            <person name="Hacquard S."/>
        </authorList>
    </citation>
    <scope>NUCLEOTIDE SEQUENCE</scope>
    <source>
        <strain evidence="2">MPI-CAGE-AT-0147</strain>
    </source>
</reference>
<dbReference type="Proteomes" id="UP000738349">
    <property type="component" value="Unassembled WGS sequence"/>
</dbReference>
<dbReference type="EMBL" id="JAGMUV010000001">
    <property type="protein sequence ID" value="KAH7177127.1"/>
    <property type="molecule type" value="Genomic_DNA"/>
</dbReference>
<accession>A0A9P9FVP8</accession>
<comment type="caution">
    <text evidence="2">The sequence shown here is derived from an EMBL/GenBank/DDBJ whole genome shotgun (WGS) entry which is preliminary data.</text>
</comment>
<dbReference type="OrthoDB" id="5233393at2759"/>
<dbReference type="InterPro" id="IPR011042">
    <property type="entry name" value="6-blade_b-propeller_TolB-like"/>
</dbReference>
<dbReference type="PANTHER" id="PTHR42060:SF1">
    <property type="entry name" value="NHL REPEAT-CONTAINING PROTEIN"/>
    <property type="match status" value="1"/>
</dbReference>
<feature type="signal peptide" evidence="1">
    <location>
        <begin position="1"/>
        <end position="19"/>
    </location>
</feature>
<gene>
    <name evidence="2" type="ORF">EDB81DRAFT_898798</name>
</gene>
<keyword evidence="1" id="KW-0732">Signal</keyword>
<evidence type="ECO:0000313" key="3">
    <source>
        <dbReference type="Proteomes" id="UP000738349"/>
    </source>
</evidence>
<dbReference type="SUPFAM" id="SSF63829">
    <property type="entry name" value="Calcium-dependent phosphotriesterase"/>
    <property type="match status" value="1"/>
</dbReference>
<dbReference type="Gene3D" id="2.120.10.30">
    <property type="entry name" value="TolB, C-terminal domain"/>
    <property type="match status" value="1"/>
</dbReference>
<feature type="chain" id="PRO_5040432235" description="SMP-30/Gluconolactonase/LRE-like region domain-containing protein" evidence="1">
    <location>
        <begin position="20"/>
        <end position="320"/>
    </location>
</feature>
<evidence type="ECO:0008006" key="4">
    <source>
        <dbReference type="Google" id="ProtNLM"/>
    </source>
</evidence>
<dbReference type="InterPro" id="IPR052998">
    <property type="entry name" value="Hetero-Diels-Alderase-like"/>
</dbReference>